<keyword evidence="1 7" id="KW-0813">Transport</keyword>
<sequence>MSRDRAPVSVLASEAPEVGPEAEIFANALDDCLANHGSTRQQQERILRLIDTFYHHAAEKVDQLSHRPSQHNEDANMEMDMDDEEQHSVQDDAKADKWRDEANTWGLIRRLAPLRYPLEQTTAGSESANNSDIDDLWGGFLAQGGLLPERKQVLEWLQHSASIGSSIDDQVRELQQHAERGDMIAHGWIHSRTAIKLYKSMTGSSRPLDPQSADVARKLLTSTKVPLISQLDPDAVTRQGRSLAPQDEFFEKSNWVGCFHLLRTGRGIADIREWCVERTEAWRAVSLSGLPLALEGDSPLPKQQAETLALWRRMCFATARHGGTDEVERAVYGVLSGDIPSVEKLCASWEDSLFMHYNSLLRSHFDDYILRQCSPEVTANLRQSFPVFDAVQYHGDDSSTEKRLFKSLATQDATRQDACHPSRVLQAAVISREIGQHFDQQGLSLTNEQGGASSAEKNESADARFFSASDFDGLRVAVHVLILISALEKQKSMGASSRGAEIGGDRRDLQDTIIAAYVTLLRLAHYEELIPLYCSRMLAPRAYEVLSSNLRHIVDRDVRLSLLNLVQKAGLDVARFVKTQPQLVMGRIETDGGIVTIPRGLFRIMDSAPPSLKFGRLVKTDFFGEDPDVIEENDEWLIRSLEWLILVDETWVDVFSVGVRVYKYFLLTMRLNAARQLASRLPFASILQHRLDLLDGQEEADPFWIPDENDEFWATQLDAPGQTRMSPRQLATQARSFRDLECLVKALDAMETIASLMELSREDSTSGREFWNRVGSEVKTARACVTPLLDGWLGTGETADDLGNIRDTYLPETILAYVSTLHFAGTSLSRDHLLECMDLAAVIAQKGSDVAACFVRENKMKDLVESFAACSKALAVATSEKKTAAAGNKKTREMGWSRDLWSVKS</sequence>
<proteinExistence type="inferred from homology"/>
<dbReference type="GO" id="GO:0006606">
    <property type="term" value="P:protein import into nucleus"/>
    <property type="evidence" value="ECO:0007669"/>
    <property type="project" value="TreeGrafter"/>
</dbReference>
<dbReference type="PANTHER" id="PTHR13003">
    <property type="entry name" value="NUP107-RELATED"/>
    <property type="match status" value="1"/>
</dbReference>
<reference evidence="8" key="1">
    <citation type="journal article" date="2021" name="Nat. Commun.">
        <title>Genetic determinants of endophytism in the Arabidopsis root mycobiome.</title>
        <authorList>
            <person name="Mesny F."/>
            <person name="Miyauchi S."/>
            <person name="Thiergart T."/>
            <person name="Pickel B."/>
            <person name="Atanasova L."/>
            <person name="Karlsson M."/>
            <person name="Huettel B."/>
            <person name="Barry K.W."/>
            <person name="Haridas S."/>
            <person name="Chen C."/>
            <person name="Bauer D."/>
            <person name="Andreopoulos W."/>
            <person name="Pangilinan J."/>
            <person name="LaButti K."/>
            <person name="Riley R."/>
            <person name="Lipzen A."/>
            <person name="Clum A."/>
            <person name="Drula E."/>
            <person name="Henrissat B."/>
            <person name="Kohler A."/>
            <person name="Grigoriev I.V."/>
            <person name="Martin F.M."/>
            <person name="Hacquard S."/>
        </authorList>
    </citation>
    <scope>NUCLEOTIDE SEQUENCE</scope>
    <source>
        <strain evidence="8">MPI-SDFR-AT-0117</strain>
    </source>
</reference>
<keyword evidence="3" id="KW-0653">Protein transport</keyword>
<keyword evidence="9" id="KW-1185">Reference proteome</keyword>
<keyword evidence="6 7" id="KW-0539">Nucleus</keyword>
<accession>A0A9P8VFB7</accession>
<dbReference type="Pfam" id="PF04121">
    <property type="entry name" value="Nup84_Nup100"/>
    <property type="match status" value="1"/>
</dbReference>
<dbReference type="Proteomes" id="UP000770015">
    <property type="component" value="Unassembled WGS sequence"/>
</dbReference>
<evidence type="ECO:0000256" key="3">
    <source>
        <dbReference type="ARBA" id="ARBA00022927"/>
    </source>
</evidence>
<keyword evidence="7" id="KW-0472">Membrane</keyword>
<keyword evidence="4 7" id="KW-0811">Translocation</keyword>
<evidence type="ECO:0000256" key="7">
    <source>
        <dbReference type="RuleBase" id="RU365072"/>
    </source>
</evidence>
<dbReference type="Gene3D" id="1.20.190.50">
    <property type="match status" value="1"/>
</dbReference>
<evidence type="ECO:0000313" key="8">
    <source>
        <dbReference type="EMBL" id="KAH6689231.1"/>
    </source>
</evidence>
<evidence type="ECO:0000256" key="6">
    <source>
        <dbReference type="ARBA" id="ARBA00023242"/>
    </source>
</evidence>
<comment type="subunit">
    <text evidence="7">Part of the nuclear pore complex (NPC).</text>
</comment>
<evidence type="ECO:0000256" key="1">
    <source>
        <dbReference type="ARBA" id="ARBA00022448"/>
    </source>
</evidence>
<evidence type="ECO:0000313" key="9">
    <source>
        <dbReference type="Proteomes" id="UP000770015"/>
    </source>
</evidence>
<comment type="function">
    <text evidence="7">Functions as a component of the nuclear pore complex (NPC).</text>
</comment>
<keyword evidence="5 7" id="KW-0906">Nuclear pore complex</keyword>
<dbReference type="GO" id="GO:0031080">
    <property type="term" value="C:nuclear pore outer ring"/>
    <property type="evidence" value="ECO:0007669"/>
    <property type="project" value="TreeGrafter"/>
</dbReference>
<keyword evidence="2" id="KW-0509">mRNA transport</keyword>
<evidence type="ECO:0000256" key="5">
    <source>
        <dbReference type="ARBA" id="ARBA00023132"/>
    </source>
</evidence>
<comment type="caution">
    <text evidence="8">The sequence shown here is derived from an EMBL/GenBank/DDBJ whole genome shotgun (WGS) entry which is preliminary data.</text>
</comment>
<dbReference type="AlphaFoldDB" id="A0A9P8VFB7"/>
<dbReference type="EMBL" id="JAGSXJ010000008">
    <property type="protein sequence ID" value="KAH6689231.1"/>
    <property type="molecule type" value="Genomic_DNA"/>
</dbReference>
<dbReference type="Gene3D" id="1.10.3450.20">
    <property type="match status" value="1"/>
</dbReference>
<comment type="subcellular location">
    <subcellularLocation>
        <location evidence="7">Nucleus</location>
        <location evidence="7">Nuclear pore complex</location>
    </subcellularLocation>
    <subcellularLocation>
        <location evidence="7">Nucleus membrane</location>
    </subcellularLocation>
</comment>
<evidence type="ECO:0000256" key="4">
    <source>
        <dbReference type="ARBA" id="ARBA00023010"/>
    </source>
</evidence>
<dbReference type="OrthoDB" id="3098at2759"/>
<protein>
    <recommendedName>
        <fullName evidence="7">Nuclear pore complex protein</fullName>
    </recommendedName>
</protein>
<name>A0A9P8VFB7_9PEZI</name>
<gene>
    <name evidence="8" type="ORF">F5X68DRAFT_260763</name>
</gene>
<dbReference type="PANTHER" id="PTHR13003:SF2">
    <property type="entry name" value="NUCLEAR PORE COMPLEX PROTEIN NUP107"/>
    <property type="match status" value="1"/>
</dbReference>
<organism evidence="8 9">
    <name type="scientific">Plectosphaerella plurivora</name>
    <dbReference type="NCBI Taxonomy" id="936078"/>
    <lineage>
        <taxon>Eukaryota</taxon>
        <taxon>Fungi</taxon>
        <taxon>Dikarya</taxon>
        <taxon>Ascomycota</taxon>
        <taxon>Pezizomycotina</taxon>
        <taxon>Sordariomycetes</taxon>
        <taxon>Hypocreomycetidae</taxon>
        <taxon>Glomerellales</taxon>
        <taxon>Plectosphaerellaceae</taxon>
        <taxon>Plectosphaerella</taxon>
    </lineage>
</organism>
<evidence type="ECO:0000256" key="2">
    <source>
        <dbReference type="ARBA" id="ARBA00022816"/>
    </source>
</evidence>
<dbReference type="GO" id="GO:0031965">
    <property type="term" value="C:nuclear membrane"/>
    <property type="evidence" value="ECO:0007669"/>
    <property type="project" value="UniProtKB-SubCell"/>
</dbReference>
<comment type="similarity">
    <text evidence="7">Belongs to the nucleoporin Nup84/Nup107 family.</text>
</comment>
<dbReference type="GO" id="GO:0000973">
    <property type="term" value="P:post-transcriptional tethering of RNA polymerase II gene DNA at nuclear periphery"/>
    <property type="evidence" value="ECO:0007669"/>
    <property type="project" value="TreeGrafter"/>
</dbReference>
<dbReference type="GO" id="GO:0006406">
    <property type="term" value="P:mRNA export from nucleus"/>
    <property type="evidence" value="ECO:0007669"/>
    <property type="project" value="TreeGrafter"/>
</dbReference>
<dbReference type="InterPro" id="IPR007252">
    <property type="entry name" value="Nup84/Nup107"/>
</dbReference>
<dbReference type="GO" id="GO:0017056">
    <property type="term" value="F:structural constituent of nuclear pore"/>
    <property type="evidence" value="ECO:0007669"/>
    <property type="project" value="UniProtKB-UniRule"/>
</dbReference>